<gene>
    <name evidence="2" type="ordered locus">Dshi_3880</name>
</gene>
<name>A8LTP1_DINSH</name>
<dbReference type="EMBL" id="CP000832">
    <property type="protein sequence ID" value="ABV95608.1"/>
    <property type="molecule type" value="Genomic_DNA"/>
</dbReference>
<organism evidence="2 3">
    <name type="scientific">Dinoroseobacter shibae (strain DSM 16493 / NCIMB 14021 / DFL 12)</name>
    <dbReference type="NCBI Taxonomy" id="398580"/>
    <lineage>
        <taxon>Bacteria</taxon>
        <taxon>Pseudomonadati</taxon>
        <taxon>Pseudomonadota</taxon>
        <taxon>Alphaproteobacteria</taxon>
        <taxon>Rhodobacterales</taxon>
        <taxon>Roseobacteraceae</taxon>
        <taxon>Dinoroseobacter</taxon>
    </lineage>
</organism>
<feature type="transmembrane region" description="Helical" evidence="1">
    <location>
        <begin position="109"/>
        <end position="129"/>
    </location>
</feature>
<reference evidence="3" key="1">
    <citation type="journal article" date="2010" name="ISME J.">
        <title>The complete genome sequence of the algal symbiont Dinoroseobacter shibae: a hitchhiker's guide to life in the sea.</title>
        <authorList>
            <person name="Wagner-Dobler I."/>
            <person name="Ballhausen B."/>
            <person name="Berger M."/>
            <person name="Brinkhoff T."/>
            <person name="Buchholz I."/>
            <person name="Bunk B."/>
            <person name="Cypionka H."/>
            <person name="Daniel R."/>
            <person name="Drepper T."/>
            <person name="Gerdts G."/>
            <person name="Hahnke S."/>
            <person name="Han C."/>
            <person name="Jahn D."/>
            <person name="Kalhoefer D."/>
            <person name="Kiss H."/>
            <person name="Klenk H.P."/>
            <person name="Kyrpides N."/>
            <person name="Liebl W."/>
            <person name="Liesegang H."/>
            <person name="Meincke L."/>
            <person name="Pati A."/>
            <person name="Petersen J."/>
            <person name="Piekarski T."/>
            <person name="Pommerenke C."/>
            <person name="Pradella S."/>
            <person name="Pukall R."/>
            <person name="Rabus R."/>
            <person name="Stackebrandt E."/>
            <person name="Thole S."/>
            <person name="Thompson L."/>
            <person name="Tielen P."/>
            <person name="Tomasch J."/>
            <person name="von Jan M."/>
            <person name="Wanphrut N."/>
            <person name="Wichels A."/>
            <person name="Zech H."/>
            <person name="Simon M."/>
        </authorList>
    </citation>
    <scope>NUCLEOTIDE SEQUENCE [LARGE SCALE GENOMIC DNA]</scope>
    <source>
        <strain evidence="3">DSM 16493 / NCIMB 14021 / DFL 12</strain>
        <plasmid evidence="3">Plasmid pDSHI02</plasmid>
    </source>
</reference>
<sequence>MKLDRLIRAEAEWWLRVENAKAGVVTGGVQLEADVAVGGGLKVSHFNIDPKKFGQWKDYGVGIELFPIPNFGVQAFPTFPASGVFINGRLLTTGIGLRFLGLPSWANDLISWITGFLTAPLLAIIRAVIARFRIRIMKYPKHFPGTGLEWTPNLNERLENVGPYLLLSGDPAFE</sequence>
<geneLocation type="plasmid" evidence="2 3">
    <name>pDSHI02</name>
</geneLocation>
<evidence type="ECO:0000313" key="3">
    <source>
        <dbReference type="Proteomes" id="UP000006833"/>
    </source>
</evidence>
<keyword evidence="3" id="KW-1185">Reference proteome</keyword>
<accession>A8LTP1</accession>
<dbReference type="HOGENOM" id="CLU_1537651_0_0_5"/>
<evidence type="ECO:0000313" key="2">
    <source>
        <dbReference type="EMBL" id="ABV95608.1"/>
    </source>
</evidence>
<keyword evidence="2" id="KW-0614">Plasmid</keyword>
<evidence type="ECO:0000256" key="1">
    <source>
        <dbReference type="SAM" id="Phobius"/>
    </source>
</evidence>
<dbReference type="RefSeq" id="WP_012187266.1">
    <property type="nucleotide sequence ID" value="NC_009956.1"/>
</dbReference>
<dbReference type="KEGG" id="dsh:Dshi_3880"/>
<keyword evidence="1" id="KW-0812">Transmembrane</keyword>
<keyword evidence="1" id="KW-1133">Transmembrane helix</keyword>
<protein>
    <submittedName>
        <fullName evidence="2">Uncharacterized protein</fullName>
    </submittedName>
</protein>
<dbReference type="AlphaFoldDB" id="A8LTP1"/>
<dbReference type="Proteomes" id="UP000006833">
    <property type="component" value="Plasmid pDSHI02"/>
</dbReference>
<keyword evidence="1" id="KW-0472">Membrane</keyword>
<proteinExistence type="predicted"/>